<dbReference type="InterPro" id="IPR029071">
    <property type="entry name" value="Ubiquitin-like_domsf"/>
</dbReference>
<keyword evidence="1" id="KW-0175">Coiled coil</keyword>
<dbReference type="PROSITE" id="PS50033">
    <property type="entry name" value="UBX"/>
    <property type="match status" value="1"/>
</dbReference>
<dbReference type="GO" id="GO:0031468">
    <property type="term" value="P:nuclear membrane reassembly"/>
    <property type="evidence" value="ECO:0007669"/>
    <property type="project" value="TreeGrafter"/>
</dbReference>
<feature type="domain" description="UBX" evidence="3">
    <location>
        <begin position="377"/>
        <end position="454"/>
    </location>
</feature>
<dbReference type="SUPFAM" id="SSF102848">
    <property type="entry name" value="NSFL1 (p97 ATPase) cofactor p47, SEP domain"/>
    <property type="match status" value="1"/>
</dbReference>
<dbReference type="GO" id="GO:0043161">
    <property type="term" value="P:proteasome-mediated ubiquitin-dependent protein catabolic process"/>
    <property type="evidence" value="ECO:0007669"/>
    <property type="project" value="TreeGrafter"/>
</dbReference>
<dbReference type="AlphaFoldDB" id="A0A2W1BD25"/>
<dbReference type="Gene3D" id="3.10.20.90">
    <property type="entry name" value="Phosphatidylinositol 3-kinase Catalytic Subunit, Chain A, domain 1"/>
    <property type="match status" value="1"/>
</dbReference>
<dbReference type="OrthoDB" id="25887at2759"/>
<gene>
    <name evidence="4" type="primary">HaOG212599</name>
    <name evidence="4" type="ORF">B5X24_HaOG212599</name>
</gene>
<dbReference type="InterPro" id="IPR009060">
    <property type="entry name" value="UBA-like_sf"/>
</dbReference>
<dbReference type="PANTHER" id="PTHR23333">
    <property type="entry name" value="UBX DOMAIN CONTAINING PROTEIN"/>
    <property type="match status" value="1"/>
</dbReference>
<dbReference type="Pfam" id="PF00789">
    <property type="entry name" value="UBX"/>
    <property type="match status" value="1"/>
</dbReference>
<dbReference type="Pfam" id="PF14555">
    <property type="entry name" value="UBA_4"/>
    <property type="match status" value="1"/>
</dbReference>
<protein>
    <recommendedName>
        <fullName evidence="3">UBX domain-containing protein</fullName>
    </recommendedName>
</protein>
<dbReference type="InterPro" id="IPR036241">
    <property type="entry name" value="NSFL1C_SEP_dom_sf"/>
</dbReference>
<proteinExistence type="predicted"/>
<accession>A0A2W1BD25</accession>
<organism evidence="4 5">
    <name type="scientific">Helicoverpa armigera</name>
    <name type="common">Cotton bollworm</name>
    <name type="synonym">Heliothis armigera</name>
    <dbReference type="NCBI Taxonomy" id="29058"/>
    <lineage>
        <taxon>Eukaryota</taxon>
        <taxon>Metazoa</taxon>
        <taxon>Ecdysozoa</taxon>
        <taxon>Arthropoda</taxon>
        <taxon>Hexapoda</taxon>
        <taxon>Insecta</taxon>
        <taxon>Pterygota</taxon>
        <taxon>Neoptera</taxon>
        <taxon>Endopterygota</taxon>
        <taxon>Lepidoptera</taxon>
        <taxon>Glossata</taxon>
        <taxon>Ditrysia</taxon>
        <taxon>Noctuoidea</taxon>
        <taxon>Noctuidae</taxon>
        <taxon>Heliothinae</taxon>
        <taxon>Helicoverpa</taxon>
    </lineage>
</organism>
<dbReference type="CDD" id="cd01770">
    <property type="entry name" value="UBX_UBXN2"/>
    <property type="match status" value="1"/>
</dbReference>
<dbReference type="GO" id="GO:0000045">
    <property type="term" value="P:autophagosome assembly"/>
    <property type="evidence" value="ECO:0007669"/>
    <property type="project" value="TreeGrafter"/>
</dbReference>
<dbReference type="GO" id="GO:0061025">
    <property type="term" value="P:membrane fusion"/>
    <property type="evidence" value="ECO:0007669"/>
    <property type="project" value="TreeGrafter"/>
</dbReference>
<feature type="compositionally biased region" description="Low complexity" evidence="2">
    <location>
        <begin position="48"/>
        <end position="67"/>
    </location>
</feature>
<dbReference type="GO" id="GO:0007030">
    <property type="term" value="P:Golgi organization"/>
    <property type="evidence" value="ECO:0007669"/>
    <property type="project" value="TreeGrafter"/>
</dbReference>
<feature type="compositionally biased region" description="Polar residues" evidence="2">
    <location>
        <begin position="284"/>
        <end position="293"/>
    </location>
</feature>
<dbReference type="InterPro" id="IPR001012">
    <property type="entry name" value="UBX_dom"/>
</dbReference>
<feature type="coiled-coil region" evidence="1">
    <location>
        <begin position="165"/>
        <end position="199"/>
    </location>
</feature>
<dbReference type="GO" id="GO:0005829">
    <property type="term" value="C:cytosol"/>
    <property type="evidence" value="ECO:0007669"/>
    <property type="project" value="TreeGrafter"/>
</dbReference>
<dbReference type="Gene3D" id="1.10.8.10">
    <property type="entry name" value="DNA helicase RuvA subunit, C-terminal domain"/>
    <property type="match status" value="1"/>
</dbReference>
<dbReference type="EMBL" id="KZ150264">
    <property type="protein sequence ID" value="PZC71714.1"/>
    <property type="molecule type" value="Genomic_DNA"/>
</dbReference>
<dbReference type="Proteomes" id="UP000249218">
    <property type="component" value="Unassembled WGS sequence"/>
</dbReference>
<feature type="region of interest" description="Disordered" evidence="2">
    <location>
        <begin position="273"/>
        <end position="295"/>
    </location>
</feature>
<dbReference type="FunFam" id="1.10.8.10:FF:000020">
    <property type="entry name" value="NSFL1 (p97) cofactor (p47)"/>
    <property type="match status" value="1"/>
</dbReference>
<evidence type="ECO:0000259" key="3">
    <source>
        <dbReference type="PROSITE" id="PS50033"/>
    </source>
</evidence>
<evidence type="ECO:0000256" key="2">
    <source>
        <dbReference type="SAM" id="MobiDB-lite"/>
    </source>
</evidence>
<evidence type="ECO:0000313" key="4">
    <source>
        <dbReference type="EMBL" id="PZC71714.1"/>
    </source>
</evidence>
<dbReference type="CDD" id="cd14348">
    <property type="entry name" value="UBA_p47"/>
    <property type="match status" value="1"/>
</dbReference>
<keyword evidence="5" id="KW-1185">Reference proteome</keyword>
<dbReference type="SUPFAM" id="SSF54236">
    <property type="entry name" value="Ubiquitin-like"/>
    <property type="match status" value="1"/>
</dbReference>
<name>A0A2W1BD25_HELAM</name>
<feature type="compositionally biased region" description="Low complexity" evidence="2">
    <location>
        <begin position="90"/>
        <end position="103"/>
    </location>
</feature>
<dbReference type="GO" id="GO:0043130">
    <property type="term" value="F:ubiquitin binding"/>
    <property type="evidence" value="ECO:0007669"/>
    <property type="project" value="TreeGrafter"/>
</dbReference>
<feature type="region of interest" description="Disordered" evidence="2">
    <location>
        <begin position="44"/>
        <end position="112"/>
    </location>
</feature>
<dbReference type="SUPFAM" id="SSF46934">
    <property type="entry name" value="UBA-like"/>
    <property type="match status" value="1"/>
</dbReference>
<dbReference type="GO" id="GO:0005634">
    <property type="term" value="C:nucleus"/>
    <property type="evidence" value="ECO:0007669"/>
    <property type="project" value="TreeGrafter"/>
</dbReference>
<evidence type="ECO:0000313" key="5">
    <source>
        <dbReference type="Proteomes" id="UP000249218"/>
    </source>
</evidence>
<dbReference type="SMART" id="SM00166">
    <property type="entry name" value="UBX"/>
    <property type="match status" value="1"/>
</dbReference>
<evidence type="ECO:0000256" key="1">
    <source>
        <dbReference type="SAM" id="Coils"/>
    </source>
</evidence>
<sequence length="456" mass="49686">MSTNKEETLRQFCDVTGADEGRSKFFLESSNWQLDVALSSFYEHGGNADEAPANPAAAASSLPTLSDSDMESPPGSPLAAQKKDKKKAPSSKFATLDSLQQESSSDEEEVRKNCRWLTQRIQVRMHEYFGDRASCSKDKTPPLSEHEPSVKDAYAQAVDDGISNNSDFSQEMHRLKVEVERLLCQNSELRKEIARMKGEEPPDANEAGQAFYAGGSERSGQQILGPGKGRKDIVTEVFKSVRERGAVVFEDEPSSTSRGRSAFSGVGYRLGQTADDHEQAPPAGNQQQQTDQPRSVRLRLEIPPELSGSGEVRVSLEDRRHEECPRHIAKPQPFSGKGHLLGSPTPPTVGATAAVAGDVGDRAANQRAAQEAVKLDDAAPVTTIQFRLADGSRLTGRFNHSHTVGDLQAYVSRAEPAYQLQAFVLLTTFPSRELADPAATLAQADILNTTLLQRLK</sequence>
<reference evidence="4 5" key="1">
    <citation type="journal article" date="2017" name="BMC Biol.">
        <title>Genomic innovations, transcriptional plasticity and gene loss underlying the evolution and divergence of two highly polyphagous and invasive Helicoverpa pest species.</title>
        <authorList>
            <person name="Pearce S.L."/>
            <person name="Clarke D.F."/>
            <person name="East P.D."/>
            <person name="Elfekih S."/>
            <person name="Gordon K.H."/>
            <person name="Jermiin L.S."/>
            <person name="McGaughran A."/>
            <person name="Oakeshott J.G."/>
            <person name="Papanikolaou A."/>
            <person name="Perera O.P."/>
            <person name="Rane R.V."/>
            <person name="Richards S."/>
            <person name="Tay W.T."/>
            <person name="Walsh T.K."/>
            <person name="Anderson A."/>
            <person name="Anderson C.J."/>
            <person name="Asgari S."/>
            <person name="Board P.G."/>
            <person name="Bretschneider A."/>
            <person name="Campbell P.M."/>
            <person name="Chertemps T."/>
            <person name="Christeller J.T."/>
            <person name="Coppin C.W."/>
            <person name="Downes S.J."/>
            <person name="Duan G."/>
            <person name="Farnsworth C.A."/>
            <person name="Good R.T."/>
            <person name="Han L.B."/>
            <person name="Han Y.C."/>
            <person name="Hatje K."/>
            <person name="Horne I."/>
            <person name="Huang Y.P."/>
            <person name="Hughes D.S."/>
            <person name="Jacquin-Joly E."/>
            <person name="James W."/>
            <person name="Jhangiani S."/>
            <person name="Kollmar M."/>
            <person name="Kuwar S.S."/>
            <person name="Li S."/>
            <person name="Liu N.Y."/>
            <person name="Maibeche M.T."/>
            <person name="Miller J.R."/>
            <person name="Montagne N."/>
            <person name="Perry T."/>
            <person name="Qu J."/>
            <person name="Song S.V."/>
            <person name="Sutton G.G."/>
            <person name="Vogel H."/>
            <person name="Walenz B.P."/>
            <person name="Xu W."/>
            <person name="Zhang H.J."/>
            <person name="Zou Z."/>
            <person name="Batterham P."/>
            <person name="Edwards O.R."/>
            <person name="Feyereisen R."/>
            <person name="Gibbs R.A."/>
            <person name="Heckel D.G."/>
            <person name="McGrath A."/>
            <person name="Robin C."/>
            <person name="Scherer S.E."/>
            <person name="Worley K.C."/>
            <person name="Wu Y.D."/>
        </authorList>
    </citation>
    <scope>NUCLEOTIDE SEQUENCE [LARGE SCALE GENOMIC DNA]</scope>
    <source>
        <strain evidence="4">Harm_GR_Male_#8</strain>
        <tissue evidence="4">Whole organism</tissue>
    </source>
</reference>
<dbReference type="PANTHER" id="PTHR23333:SF20">
    <property type="entry name" value="NSFL1 COFACTOR P47"/>
    <property type="match status" value="1"/>
</dbReference>